<sequence length="499" mass="55409">MSSIWLPKPNNNDSILPHEGSNIIRHRFGLYDEITTVNGRTVRHCNWIRFLRVSETYGPQVNVVCAKVKGEPIYEIVKPIPSHQELVVYYLPEGPEELFFIRMRNQLYRQTMDSILEDSPLDLSTSLLSRVMLPISPPSGAEDEHKSVSGDDSSISISSGASTGGDRCDGALDLELASIGTGASSSRSSPKARPAARSERAMLPCEVCGKAFDRPSLLKRHMRTHTGEKPHVCGVCGKGFSTSSSLNTHVRIHSGEKPHQCQVCGKRFTASSNLYYHRMTHIKTHADSWARGKCRLIKVVKGLAPSSAKEGKYFTEIKRLQSPDARRTAGPTISEKPHKCSLCSKSFPTPGDLKSHTYVHNGSWPFKCHICLRGFSKQTNLKNHLFLHTGLPFGDKPHVCELCNKSFALACNLKAHMKTHEEGMRAIAFPGHDESRPPARAENQANETEVEVDGELRSDGEEMGSLEGYEKPDDGGGGGKHPRYRWRHAKQEPPITRSR</sequence>
<evidence type="ECO:0000259" key="13">
    <source>
        <dbReference type="PROSITE" id="PS50157"/>
    </source>
</evidence>
<dbReference type="FunFam" id="3.30.160.60:FF:000450">
    <property type="entry name" value="PR domain zinc finger protein 14"/>
    <property type="match status" value="1"/>
</dbReference>
<evidence type="ECO:0000256" key="2">
    <source>
        <dbReference type="ARBA" id="ARBA00006991"/>
    </source>
</evidence>
<dbReference type="Pfam" id="PF00096">
    <property type="entry name" value="zf-C2H2"/>
    <property type="match status" value="6"/>
</dbReference>
<evidence type="ECO:0000256" key="4">
    <source>
        <dbReference type="ARBA" id="ARBA00022737"/>
    </source>
</evidence>
<evidence type="ECO:0000256" key="10">
    <source>
        <dbReference type="ARBA" id="ARBA00023242"/>
    </source>
</evidence>
<dbReference type="InterPro" id="IPR013087">
    <property type="entry name" value="Znf_C2H2_type"/>
</dbReference>
<dbReference type="SMART" id="SM00355">
    <property type="entry name" value="ZnF_C2H2"/>
    <property type="match status" value="6"/>
</dbReference>
<evidence type="ECO:0000256" key="3">
    <source>
        <dbReference type="ARBA" id="ARBA00022723"/>
    </source>
</evidence>
<dbReference type="Gene3D" id="2.170.270.10">
    <property type="entry name" value="SET domain"/>
    <property type="match status" value="1"/>
</dbReference>
<dbReference type="PROSITE" id="PS00028">
    <property type="entry name" value="ZINC_FINGER_C2H2_1"/>
    <property type="match status" value="6"/>
</dbReference>
<keyword evidence="5 11" id="KW-0863">Zinc-finger</keyword>
<dbReference type="PROSITE" id="PS50157">
    <property type="entry name" value="ZINC_FINGER_C2H2_2"/>
    <property type="match status" value="6"/>
</dbReference>
<keyword evidence="3" id="KW-0479">Metal-binding</keyword>
<evidence type="ECO:0000256" key="1">
    <source>
        <dbReference type="ARBA" id="ARBA00004123"/>
    </source>
</evidence>
<dbReference type="GO" id="GO:0008757">
    <property type="term" value="F:S-adenosylmethionine-dependent methyltransferase activity"/>
    <property type="evidence" value="ECO:0007669"/>
    <property type="project" value="UniProtKB-ARBA"/>
</dbReference>
<feature type="compositionally biased region" description="Low complexity" evidence="12">
    <location>
        <begin position="150"/>
        <end position="164"/>
    </location>
</feature>
<dbReference type="PANTHER" id="PTHR16515:SF49">
    <property type="entry name" value="GASTRULA ZINC FINGER PROTEIN XLCGF49.1-LIKE-RELATED"/>
    <property type="match status" value="1"/>
</dbReference>
<feature type="domain" description="C2H2-type" evidence="13">
    <location>
        <begin position="203"/>
        <end position="230"/>
    </location>
</feature>
<feature type="domain" description="C2H2-type" evidence="13">
    <location>
        <begin position="366"/>
        <end position="390"/>
    </location>
</feature>
<dbReference type="FunFam" id="3.30.160.60:FF:000761">
    <property type="entry name" value="Zinc finger protein 449"/>
    <property type="match status" value="1"/>
</dbReference>
<dbReference type="EMBL" id="GGFL01000085">
    <property type="protein sequence ID" value="MBW64263.1"/>
    <property type="molecule type" value="Transcribed_RNA"/>
</dbReference>
<comment type="subcellular location">
    <subcellularLocation>
        <location evidence="1">Nucleus</location>
    </subcellularLocation>
</comment>
<dbReference type="AlphaFoldDB" id="A0A2M4CG16"/>
<evidence type="ECO:0000256" key="6">
    <source>
        <dbReference type="ARBA" id="ARBA00022833"/>
    </source>
</evidence>
<dbReference type="Gene3D" id="3.30.160.60">
    <property type="entry name" value="Classic Zinc Finger"/>
    <property type="match status" value="6"/>
</dbReference>
<dbReference type="InterPro" id="IPR036236">
    <property type="entry name" value="Znf_C2H2_sf"/>
</dbReference>
<keyword evidence="8" id="KW-0238">DNA-binding</keyword>
<dbReference type="Pfam" id="PF21549">
    <property type="entry name" value="PRDM2_PR"/>
    <property type="match status" value="1"/>
</dbReference>
<feature type="region of interest" description="Disordered" evidence="12">
    <location>
        <begin position="429"/>
        <end position="499"/>
    </location>
</feature>
<feature type="domain" description="C2H2-type" evidence="13">
    <location>
        <begin position="231"/>
        <end position="258"/>
    </location>
</feature>
<organism evidence="14">
    <name type="scientific">Anopheles darlingi</name>
    <name type="common">Mosquito</name>
    <dbReference type="NCBI Taxonomy" id="43151"/>
    <lineage>
        <taxon>Eukaryota</taxon>
        <taxon>Metazoa</taxon>
        <taxon>Ecdysozoa</taxon>
        <taxon>Arthropoda</taxon>
        <taxon>Hexapoda</taxon>
        <taxon>Insecta</taxon>
        <taxon>Pterygota</taxon>
        <taxon>Neoptera</taxon>
        <taxon>Endopterygota</taxon>
        <taxon>Diptera</taxon>
        <taxon>Nematocera</taxon>
        <taxon>Culicoidea</taxon>
        <taxon>Culicidae</taxon>
        <taxon>Anophelinae</taxon>
        <taxon>Anopheles</taxon>
    </lineage>
</organism>
<dbReference type="GO" id="GO:0003677">
    <property type="term" value="F:DNA binding"/>
    <property type="evidence" value="ECO:0007669"/>
    <property type="project" value="UniProtKB-KW"/>
</dbReference>
<dbReference type="GO" id="GO:0008170">
    <property type="term" value="F:N-methyltransferase activity"/>
    <property type="evidence" value="ECO:0007669"/>
    <property type="project" value="UniProtKB-ARBA"/>
</dbReference>
<evidence type="ECO:0000256" key="9">
    <source>
        <dbReference type="ARBA" id="ARBA00023163"/>
    </source>
</evidence>
<reference evidence="14" key="1">
    <citation type="submission" date="2018-01" db="EMBL/GenBank/DDBJ databases">
        <title>An insight into the sialome of Amazonian anophelines.</title>
        <authorList>
            <person name="Ribeiro J.M."/>
            <person name="Scarpassa V."/>
            <person name="Calvo E."/>
        </authorList>
    </citation>
    <scope>NUCLEOTIDE SEQUENCE</scope>
</reference>
<feature type="domain" description="C2H2-type" evidence="13">
    <location>
        <begin position="259"/>
        <end position="286"/>
    </location>
</feature>
<evidence type="ECO:0000256" key="5">
    <source>
        <dbReference type="ARBA" id="ARBA00022771"/>
    </source>
</evidence>
<evidence type="ECO:0000256" key="11">
    <source>
        <dbReference type="PROSITE-ProRule" id="PRU00042"/>
    </source>
</evidence>
<dbReference type="FunFam" id="3.30.160.60:FF:000624">
    <property type="entry name" value="zinc finger protein 697"/>
    <property type="match status" value="1"/>
</dbReference>
<feature type="region of interest" description="Disordered" evidence="12">
    <location>
        <begin position="134"/>
        <end position="164"/>
    </location>
</feature>
<keyword evidence="6" id="KW-0862">Zinc</keyword>
<name>A0A2M4CG16_ANODA</name>
<comment type="similarity">
    <text evidence="2">Belongs to the krueppel C2H2-type zinc-finger protein family.</text>
</comment>
<evidence type="ECO:0000313" key="14">
    <source>
        <dbReference type="EMBL" id="MBW64263.1"/>
    </source>
</evidence>
<dbReference type="VEuPathDB" id="VectorBase:ADAC007686"/>
<accession>A0A2M4CG16</accession>
<dbReference type="GO" id="GO:0008276">
    <property type="term" value="F:protein methyltransferase activity"/>
    <property type="evidence" value="ECO:0007669"/>
    <property type="project" value="UniProtKB-ARBA"/>
</dbReference>
<dbReference type="GO" id="GO:0008270">
    <property type="term" value="F:zinc ion binding"/>
    <property type="evidence" value="ECO:0007669"/>
    <property type="project" value="UniProtKB-KW"/>
</dbReference>
<dbReference type="VEuPathDB" id="VectorBase:ADAR2_010123"/>
<dbReference type="InterPro" id="IPR046341">
    <property type="entry name" value="SET_dom_sf"/>
</dbReference>
<evidence type="ECO:0000256" key="7">
    <source>
        <dbReference type="ARBA" id="ARBA00023015"/>
    </source>
</evidence>
<dbReference type="GO" id="GO:0010468">
    <property type="term" value="P:regulation of gene expression"/>
    <property type="evidence" value="ECO:0007669"/>
    <property type="project" value="TreeGrafter"/>
</dbReference>
<dbReference type="PANTHER" id="PTHR16515">
    <property type="entry name" value="PR DOMAIN ZINC FINGER PROTEIN"/>
    <property type="match status" value="1"/>
</dbReference>
<dbReference type="InterPro" id="IPR001214">
    <property type="entry name" value="SET_dom"/>
</dbReference>
<dbReference type="FunFam" id="3.30.160.60:FF:000446">
    <property type="entry name" value="Zinc finger protein"/>
    <property type="match status" value="2"/>
</dbReference>
<dbReference type="InterPro" id="IPR050331">
    <property type="entry name" value="Zinc_finger"/>
</dbReference>
<keyword evidence="7" id="KW-0805">Transcription regulation</keyword>
<evidence type="ECO:0000256" key="12">
    <source>
        <dbReference type="SAM" id="MobiDB-lite"/>
    </source>
</evidence>
<keyword evidence="10" id="KW-0539">Nucleus</keyword>
<keyword evidence="9" id="KW-0804">Transcription</keyword>
<dbReference type="SUPFAM" id="SSF57667">
    <property type="entry name" value="beta-beta-alpha zinc fingers"/>
    <property type="match status" value="4"/>
</dbReference>
<feature type="domain" description="C2H2-type" evidence="13">
    <location>
        <begin position="398"/>
        <end position="420"/>
    </location>
</feature>
<evidence type="ECO:0000256" key="8">
    <source>
        <dbReference type="ARBA" id="ARBA00023125"/>
    </source>
</evidence>
<proteinExistence type="inferred from homology"/>
<keyword evidence="4" id="KW-0677">Repeat</keyword>
<dbReference type="GO" id="GO:0005634">
    <property type="term" value="C:nucleus"/>
    <property type="evidence" value="ECO:0007669"/>
    <property type="project" value="UniProtKB-SubCell"/>
</dbReference>
<protein>
    <submittedName>
        <fullName evidence="14">Putative c2h2-type zn-finger protein</fullName>
    </submittedName>
</protein>
<feature type="domain" description="C2H2-type" evidence="13">
    <location>
        <begin position="338"/>
        <end position="365"/>
    </location>
</feature>